<organism evidence="1 2">
    <name type="scientific">Botryotinia fuckeliana (strain T4)</name>
    <name type="common">Noble rot fungus</name>
    <name type="synonym">Botrytis cinerea</name>
    <dbReference type="NCBI Taxonomy" id="999810"/>
    <lineage>
        <taxon>Eukaryota</taxon>
        <taxon>Fungi</taxon>
        <taxon>Dikarya</taxon>
        <taxon>Ascomycota</taxon>
        <taxon>Pezizomycotina</taxon>
        <taxon>Leotiomycetes</taxon>
        <taxon>Helotiales</taxon>
        <taxon>Sclerotiniaceae</taxon>
        <taxon>Botrytis</taxon>
    </lineage>
</organism>
<evidence type="ECO:0000313" key="2">
    <source>
        <dbReference type="Proteomes" id="UP000008177"/>
    </source>
</evidence>
<proteinExistence type="predicted"/>
<evidence type="ECO:0000313" key="1">
    <source>
        <dbReference type="EMBL" id="CCD53291.1"/>
    </source>
</evidence>
<dbReference type="HOGENOM" id="CLU_2426766_0_0_1"/>
<protein>
    <submittedName>
        <fullName evidence="1">Uncharacterized protein</fullName>
    </submittedName>
</protein>
<dbReference type="AlphaFoldDB" id="G2YNU3"/>
<gene>
    <name evidence="1" type="ORF">BofuT4_uP123100.1</name>
</gene>
<accession>G2YNU3</accession>
<dbReference type="Proteomes" id="UP000008177">
    <property type="component" value="Unplaced contigs"/>
</dbReference>
<dbReference type="InParanoid" id="G2YNU3"/>
<sequence>MHPKIKIRTNKRPTDQKILRPNEQLRTNEKSHAQDLLNSAFHFSHGSFPGHIYKLDGKIQTLMYRNVKSIKVLAQKYEDNSALNPAHYPTR</sequence>
<dbReference type="EMBL" id="FQ790346">
    <property type="protein sequence ID" value="CCD53291.1"/>
    <property type="molecule type" value="Genomic_DNA"/>
</dbReference>
<reference evidence="2" key="1">
    <citation type="journal article" date="2011" name="PLoS Genet.">
        <title>Genomic analysis of the necrotrophic fungal pathogens Sclerotinia sclerotiorum and Botrytis cinerea.</title>
        <authorList>
            <person name="Amselem J."/>
            <person name="Cuomo C.A."/>
            <person name="van Kan J.A."/>
            <person name="Viaud M."/>
            <person name="Benito E.P."/>
            <person name="Couloux A."/>
            <person name="Coutinho P.M."/>
            <person name="de Vries R.P."/>
            <person name="Dyer P.S."/>
            <person name="Fillinger S."/>
            <person name="Fournier E."/>
            <person name="Gout L."/>
            <person name="Hahn M."/>
            <person name="Kohn L."/>
            <person name="Lapalu N."/>
            <person name="Plummer K.M."/>
            <person name="Pradier J.M."/>
            <person name="Quevillon E."/>
            <person name="Sharon A."/>
            <person name="Simon A."/>
            <person name="ten Have A."/>
            <person name="Tudzynski B."/>
            <person name="Tudzynski P."/>
            <person name="Wincker P."/>
            <person name="Andrew M."/>
            <person name="Anthouard V."/>
            <person name="Beever R.E."/>
            <person name="Beffa R."/>
            <person name="Benoit I."/>
            <person name="Bouzid O."/>
            <person name="Brault B."/>
            <person name="Chen Z."/>
            <person name="Choquer M."/>
            <person name="Collemare J."/>
            <person name="Cotton P."/>
            <person name="Danchin E.G."/>
            <person name="Da Silva C."/>
            <person name="Gautier A."/>
            <person name="Giraud C."/>
            <person name="Giraud T."/>
            <person name="Gonzalez C."/>
            <person name="Grossetete S."/>
            <person name="Guldener U."/>
            <person name="Henrissat B."/>
            <person name="Howlett B.J."/>
            <person name="Kodira C."/>
            <person name="Kretschmer M."/>
            <person name="Lappartient A."/>
            <person name="Leroch M."/>
            <person name="Levis C."/>
            <person name="Mauceli E."/>
            <person name="Neuveglise C."/>
            <person name="Oeser B."/>
            <person name="Pearson M."/>
            <person name="Poulain J."/>
            <person name="Poussereau N."/>
            <person name="Quesneville H."/>
            <person name="Rascle C."/>
            <person name="Schumacher J."/>
            <person name="Segurens B."/>
            <person name="Sexton A."/>
            <person name="Silva E."/>
            <person name="Sirven C."/>
            <person name="Soanes D.M."/>
            <person name="Talbot N.J."/>
            <person name="Templeton M."/>
            <person name="Yandava C."/>
            <person name="Yarden O."/>
            <person name="Zeng Q."/>
            <person name="Rollins J.A."/>
            <person name="Lebrun M.H."/>
            <person name="Dickman M."/>
        </authorList>
    </citation>
    <scope>NUCLEOTIDE SEQUENCE [LARGE SCALE GENOMIC DNA]</scope>
    <source>
        <strain evidence="2">T4</strain>
    </source>
</reference>
<name>G2YNU3_BOTF4</name>